<feature type="compositionally biased region" description="Polar residues" evidence="1">
    <location>
        <begin position="38"/>
        <end position="50"/>
    </location>
</feature>
<reference evidence="2" key="1">
    <citation type="journal article" date="2023" name="G3 (Bethesda)">
        <title>A reference genome for the long-term kleptoplast-retaining sea slug Elysia crispata morphotype clarki.</title>
        <authorList>
            <person name="Eastman K.E."/>
            <person name="Pendleton A.L."/>
            <person name="Shaikh M.A."/>
            <person name="Suttiyut T."/>
            <person name="Ogas R."/>
            <person name="Tomko P."/>
            <person name="Gavelis G."/>
            <person name="Widhalm J.R."/>
            <person name="Wisecaver J.H."/>
        </authorList>
    </citation>
    <scope>NUCLEOTIDE SEQUENCE</scope>
    <source>
        <strain evidence="2">ECLA1</strain>
    </source>
</reference>
<keyword evidence="3" id="KW-1185">Reference proteome</keyword>
<comment type="caution">
    <text evidence="2">The sequence shown here is derived from an EMBL/GenBank/DDBJ whole genome shotgun (WGS) entry which is preliminary data.</text>
</comment>
<name>A0AAE0ZNS3_9GAST</name>
<evidence type="ECO:0000256" key="1">
    <source>
        <dbReference type="SAM" id="MobiDB-lite"/>
    </source>
</evidence>
<gene>
    <name evidence="2" type="ORF">RRG08_049280</name>
</gene>
<protein>
    <submittedName>
        <fullName evidence="2">Uncharacterized protein</fullName>
    </submittedName>
</protein>
<evidence type="ECO:0000313" key="3">
    <source>
        <dbReference type="Proteomes" id="UP001283361"/>
    </source>
</evidence>
<evidence type="ECO:0000313" key="2">
    <source>
        <dbReference type="EMBL" id="KAK3772790.1"/>
    </source>
</evidence>
<feature type="region of interest" description="Disordered" evidence="1">
    <location>
        <begin position="1"/>
        <end position="52"/>
    </location>
</feature>
<sequence length="78" mass="8521">MARLGYWTQGDSNPRRKPDPEWGGRRLPDVRSHREDTPTTSRAVTNQDASISLPVDGRVEMSGLIIRPGSGSDKATCG</sequence>
<accession>A0AAE0ZNS3</accession>
<dbReference type="EMBL" id="JAWDGP010003606">
    <property type="protein sequence ID" value="KAK3772790.1"/>
    <property type="molecule type" value="Genomic_DNA"/>
</dbReference>
<organism evidence="2 3">
    <name type="scientific">Elysia crispata</name>
    <name type="common">lettuce slug</name>
    <dbReference type="NCBI Taxonomy" id="231223"/>
    <lineage>
        <taxon>Eukaryota</taxon>
        <taxon>Metazoa</taxon>
        <taxon>Spiralia</taxon>
        <taxon>Lophotrochozoa</taxon>
        <taxon>Mollusca</taxon>
        <taxon>Gastropoda</taxon>
        <taxon>Heterobranchia</taxon>
        <taxon>Euthyneura</taxon>
        <taxon>Panpulmonata</taxon>
        <taxon>Sacoglossa</taxon>
        <taxon>Placobranchoidea</taxon>
        <taxon>Plakobranchidae</taxon>
        <taxon>Elysia</taxon>
    </lineage>
</organism>
<proteinExistence type="predicted"/>
<dbReference type="Proteomes" id="UP001283361">
    <property type="component" value="Unassembled WGS sequence"/>
</dbReference>
<feature type="compositionally biased region" description="Basic and acidic residues" evidence="1">
    <location>
        <begin position="13"/>
        <end position="37"/>
    </location>
</feature>
<dbReference type="AlphaFoldDB" id="A0AAE0ZNS3"/>